<evidence type="ECO:0000313" key="3">
    <source>
        <dbReference type="Proteomes" id="UP000274131"/>
    </source>
</evidence>
<sequence>MLQLNSANLLPTTSIKPFIQFSDGIGTSESSNIQTNINNLPKYEAGSPGYLQNLLPKPSLTGSPSSFFQRGDNFGFFFGHQGQTFNPIPSFEKIFSDSDSHTNERPENQEPEAMVNQQMKTMEKADQLGQEMQMMLTAPASRLTALNGQLDHSSRPGSSVPQGYKSSDPKNGINHRLSELQSLQNYASMLDNTRVSQMGNTQQSTYAEAYIPALFTTDDRSNISSPHDQIVTTENPRSSGHRSDSPLTLFNLIYILTKFLTVKFITNTILR</sequence>
<gene>
    <name evidence="2" type="ORF">EVEC_LOCUS1343</name>
</gene>
<evidence type="ECO:0000256" key="1">
    <source>
        <dbReference type="SAM" id="MobiDB-lite"/>
    </source>
</evidence>
<feature type="compositionally biased region" description="Polar residues" evidence="1">
    <location>
        <begin position="222"/>
        <end position="238"/>
    </location>
</feature>
<name>A0A0N4UVZ2_ENTVE</name>
<evidence type="ECO:0000313" key="4">
    <source>
        <dbReference type="WBParaSite" id="EVEC_0000163501-mRNA-1"/>
    </source>
</evidence>
<evidence type="ECO:0000313" key="2">
    <source>
        <dbReference type="EMBL" id="VDD86200.1"/>
    </source>
</evidence>
<dbReference type="EMBL" id="UXUI01007199">
    <property type="protein sequence ID" value="VDD86200.1"/>
    <property type="molecule type" value="Genomic_DNA"/>
</dbReference>
<dbReference type="Proteomes" id="UP000274131">
    <property type="component" value="Unassembled WGS sequence"/>
</dbReference>
<feature type="region of interest" description="Disordered" evidence="1">
    <location>
        <begin position="148"/>
        <end position="173"/>
    </location>
</feature>
<reference evidence="4" key="1">
    <citation type="submission" date="2017-02" db="UniProtKB">
        <authorList>
            <consortium name="WormBaseParasite"/>
        </authorList>
    </citation>
    <scope>IDENTIFICATION</scope>
</reference>
<feature type="region of interest" description="Disordered" evidence="1">
    <location>
        <begin position="222"/>
        <end position="243"/>
    </location>
</feature>
<dbReference type="WBParaSite" id="EVEC_0000163501-mRNA-1">
    <property type="protein sequence ID" value="EVEC_0000163501-mRNA-1"/>
    <property type="gene ID" value="EVEC_0000163501"/>
</dbReference>
<protein>
    <submittedName>
        <fullName evidence="2 4">Uncharacterized protein</fullName>
    </submittedName>
</protein>
<dbReference type="AlphaFoldDB" id="A0A0N4UVZ2"/>
<accession>A0A0N4UVZ2</accession>
<proteinExistence type="predicted"/>
<organism evidence="4">
    <name type="scientific">Enterobius vermicularis</name>
    <name type="common">Human pinworm</name>
    <dbReference type="NCBI Taxonomy" id="51028"/>
    <lineage>
        <taxon>Eukaryota</taxon>
        <taxon>Metazoa</taxon>
        <taxon>Ecdysozoa</taxon>
        <taxon>Nematoda</taxon>
        <taxon>Chromadorea</taxon>
        <taxon>Rhabditida</taxon>
        <taxon>Spirurina</taxon>
        <taxon>Oxyuridomorpha</taxon>
        <taxon>Oxyuroidea</taxon>
        <taxon>Oxyuridae</taxon>
        <taxon>Enterobius</taxon>
    </lineage>
</organism>
<reference evidence="2 3" key="2">
    <citation type="submission" date="2018-10" db="EMBL/GenBank/DDBJ databases">
        <authorList>
            <consortium name="Pathogen Informatics"/>
        </authorList>
    </citation>
    <scope>NUCLEOTIDE SEQUENCE [LARGE SCALE GENOMIC DNA]</scope>
</reference>
<feature type="compositionally biased region" description="Polar residues" evidence="1">
    <location>
        <begin position="148"/>
        <end position="165"/>
    </location>
</feature>
<keyword evidence="3" id="KW-1185">Reference proteome</keyword>